<keyword evidence="1" id="KW-1133">Transmembrane helix</keyword>
<accession>A0A3L9YI79</accession>
<dbReference type="EMBL" id="REFC01000014">
    <property type="protein sequence ID" value="RMA57628.1"/>
    <property type="molecule type" value="Genomic_DNA"/>
</dbReference>
<dbReference type="AlphaFoldDB" id="A0A3L9YI79"/>
<comment type="caution">
    <text evidence="2">The sequence shown here is derived from an EMBL/GenBank/DDBJ whole genome shotgun (WGS) entry which is preliminary data.</text>
</comment>
<keyword evidence="3" id="KW-1185">Reference proteome</keyword>
<reference evidence="2 3" key="1">
    <citation type="submission" date="2018-10" db="EMBL/GenBank/DDBJ databases">
        <title>Genomic Encyclopedia of Archaeal and Bacterial Type Strains, Phase II (KMG-II): from individual species to whole genera.</title>
        <authorList>
            <person name="Goeker M."/>
        </authorList>
    </citation>
    <scope>NUCLEOTIDE SEQUENCE [LARGE SCALE GENOMIC DNA]</scope>
    <source>
        <strain evidence="2 3">DSM 23424</strain>
    </source>
</reference>
<keyword evidence="1" id="KW-0472">Membrane</keyword>
<organism evidence="2 3">
    <name type="scientific">Ulvibacter antarcticus</name>
    <dbReference type="NCBI Taxonomy" id="442714"/>
    <lineage>
        <taxon>Bacteria</taxon>
        <taxon>Pseudomonadati</taxon>
        <taxon>Bacteroidota</taxon>
        <taxon>Flavobacteriia</taxon>
        <taxon>Flavobacteriales</taxon>
        <taxon>Flavobacteriaceae</taxon>
        <taxon>Ulvibacter</taxon>
    </lineage>
</organism>
<protein>
    <recommendedName>
        <fullName evidence="4">6-bladed beta-propeller protein</fullName>
    </recommendedName>
</protein>
<evidence type="ECO:0000313" key="2">
    <source>
        <dbReference type="EMBL" id="RMA57628.1"/>
    </source>
</evidence>
<name>A0A3L9YI79_9FLAO</name>
<dbReference type="Proteomes" id="UP000271339">
    <property type="component" value="Unassembled WGS sequence"/>
</dbReference>
<feature type="transmembrane region" description="Helical" evidence="1">
    <location>
        <begin position="12"/>
        <end position="34"/>
    </location>
</feature>
<keyword evidence="1" id="KW-0812">Transmembrane</keyword>
<evidence type="ECO:0000256" key="1">
    <source>
        <dbReference type="SAM" id="Phobius"/>
    </source>
</evidence>
<sequence length="276" mass="31822">MNRNQTYNASTLFVYCRGMIRILIVLFLCSFELFGQALTAVDSKEFQASRYVGTDAYKNNYWVKDLALQKKGPEGDFVYNDFQLGQISSVDIINPLKLVVFYEDTNTVVLLDNKLSEIERVNFNNLPDFLNLSTATNAGSNRLWIFNVDTQQLELYNYRDKLKTTISQPFAGKLVSQASNFNYCYTLTEQKLRSFNSYGSLLSETVLEGFNKILLHDKLLIGLKNNQLFLLTENAIEPIKLPVSENTIKDLFLTKEFLYIYDGFYLHTYTLTLPKK</sequence>
<gene>
    <name evidence="2" type="ORF">BXY75_2431</name>
</gene>
<evidence type="ECO:0000313" key="3">
    <source>
        <dbReference type="Proteomes" id="UP000271339"/>
    </source>
</evidence>
<proteinExistence type="predicted"/>
<evidence type="ECO:0008006" key="4">
    <source>
        <dbReference type="Google" id="ProtNLM"/>
    </source>
</evidence>